<dbReference type="PANTHER" id="PTHR15319:SF1">
    <property type="entry name" value="TATA BOX-BINDING PROTEIN-ASSOCIATED FACTOR RNA POLYMERASE I SUBUNIT C"/>
    <property type="match status" value="1"/>
</dbReference>
<evidence type="ECO:0000256" key="1">
    <source>
        <dbReference type="SAM" id="MobiDB-lite"/>
    </source>
</evidence>
<feature type="compositionally biased region" description="Basic residues" evidence="1">
    <location>
        <begin position="740"/>
        <end position="752"/>
    </location>
</feature>
<reference evidence="2" key="1">
    <citation type="submission" date="2020-05" db="EMBL/GenBank/DDBJ databases">
        <title>Phylogenomic resolution of chytrid fungi.</title>
        <authorList>
            <person name="Stajich J.E."/>
            <person name="Amses K."/>
            <person name="Simmons R."/>
            <person name="Seto K."/>
            <person name="Myers J."/>
            <person name="Bonds A."/>
            <person name="Quandt C.A."/>
            <person name="Barry K."/>
            <person name="Liu P."/>
            <person name="Grigoriev I."/>
            <person name="Longcore J.E."/>
            <person name="James T.Y."/>
        </authorList>
    </citation>
    <scope>NUCLEOTIDE SEQUENCE</scope>
    <source>
        <strain evidence="2">JEL0379</strain>
    </source>
</reference>
<sequence>MERYCESLGAPSIPRDLLAECLDETLEVERELEDPFLGNCLDVGDGLQGVDGPTMVFSRGAAFGDVCVAEFATGCGNAVARFRNPVLQVLTGGSASNGKRLLVVRNHASASILAFGRKQDYAGNQCDATWESQTVDILPFEHRPLDVAINPTLSAEVAVLLDGGDISVWNGERETRCYPIAKYDQPPAPYAMKRKSCQYGAHPRTLVVAHVDRVDTVDFRSPSIRPATVFESRSELVRAFRRDPRDALRVVLATTSRTALIDTRFHGRTLLEWDYQNNREAPYGIQFLPPVDNDSESFVAWARVSGEIQAYAYGSPAAQMPQRVAKPGNDVDGAPALPTIHELISPSWTAAPVSLARPTQLDPCRRSPQHPSVPRQRRYQKGLHNQHIEKEEDPGWPPLRGLALSSEGGSNSGKAVLMQLADDGAIYTQPILYGESAEADSLRSHVEAESGALDSAAYDDPEQAAIKQYKAHRRKDWRPLATFLRFAALKVDRVPDDHVSPSDSLDLAEFLKPDDESRCTTFHELAIRANRPPPPVSSALPGASFWAPGIFSLPNNLPASEESHNVLPLTMRGFLSRTHSSLDEAHATVRAFLGREESHDDNDEEMALRHIAHDVRLASVVSTPPSQRQLIPDNDPSQPHSFTAGSLESQYSQFSQFSQYSHLSQQTDFSQSAALDLSTATGGGDHHPRHQSTLYTPYASAPIRLSATATEFRKRWTNPEDYYGPVAIYHEGPVRNGNQQKRRRANDRKRSRTLSSVGRPSVTAQQTPARVTPASLSLSSASSLLAVPTPVVPAVVVAASQVSAAAASPMLAMSVSMDVAGSPARAPATQGSARKKPARKKGF</sequence>
<dbReference type="Proteomes" id="UP001212152">
    <property type="component" value="Unassembled WGS sequence"/>
</dbReference>
<dbReference type="AlphaFoldDB" id="A0AAD5TS95"/>
<comment type="caution">
    <text evidence="2">The sequence shown here is derived from an EMBL/GenBank/DDBJ whole genome shotgun (WGS) entry which is preliminary data.</text>
</comment>
<evidence type="ECO:0000313" key="3">
    <source>
        <dbReference type="Proteomes" id="UP001212152"/>
    </source>
</evidence>
<accession>A0AAD5TS95</accession>
<dbReference type="PANTHER" id="PTHR15319">
    <property type="entry name" value="TATA BOX-BINDING PROTEIN ASSOCIATED FACTOR RNA POLYMERASE I SUBUNIT C"/>
    <property type="match status" value="1"/>
</dbReference>
<feature type="region of interest" description="Disordered" evidence="1">
    <location>
        <begin position="622"/>
        <end position="642"/>
    </location>
</feature>
<feature type="region of interest" description="Disordered" evidence="1">
    <location>
        <begin position="359"/>
        <end position="379"/>
    </location>
</feature>
<organism evidence="2 3">
    <name type="scientific">Geranomyces variabilis</name>
    <dbReference type="NCBI Taxonomy" id="109894"/>
    <lineage>
        <taxon>Eukaryota</taxon>
        <taxon>Fungi</taxon>
        <taxon>Fungi incertae sedis</taxon>
        <taxon>Chytridiomycota</taxon>
        <taxon>Chytridiomycota incertae sedis</taxon>
        <taxon>Chytridiomycetes</taxon>
        <taxon>Spizellomycetales</taxon>
        <taxon>Powellomycetaceae</taxon>
        <taxon>Geranomyces</taxon>
    </lineage>
</organism>
<dbReference type="EMBL" id="JADGJQ010000001">
    <property type="protein sequence ID" value="KAJ3185628.1"/>
    <property type="molecule type" value="Genomic_DNA"/>
</dbReference>
<proteinExistence type="predicted"/>
<dbReference type="GO" id="GO:0001164">
    <property type="term" value="F:RNA polymerase I core promoter sequence-specific DNA binding"/>
    <property type="evidence" value="ECO:0007669"/>
    <property type="project" value="TreeGrafter"/>
</dbReference>
<name>A0AAD5TS95_9FUNG</name>
<feature type="compositionally biased region" description="Polar residues" evidence="1">
    <location>
        <begin position="753"/>
        <end position="769"/>
    </location>
</feature>
<dbReference type="InterPro" id="IPR038801">
    <property type="entry name" value="TAF1C"/>
</dbReference>
<feature type="region of interest" description="Disordered" evidence="1">
    <location>
        <begin position="820"/>
        <end position="843"/>
    </location>
</feature>
<gene>
    <name evidence="2" type="ORF">HDU87_000252</name>
</gene>
<keyword evidence="3" id="KW-1185">Reference proteome</keyword>
<evidence type="ECO:0000313" key="2">
    <source>
        <dbReference type="EMBL" id="KAJ3185628.1"/>
    </source>
</evidence>
<dbReference type="GO" id="GO:0001650">
    <property type="term" value="C:fibrillar center"/>
    <property type="evidence" value="ECO:0007669"/>
    <property type="project" value="TreeGrafter"/>
</dbReference>
<feature type="region of interest" description="Disordered" evidence="1">
    <location>
        <begin position="730"/>
        <end position="772"/>
    </location>
</feature>
<protein>
    <submittedName>
        <fullName evidence="2">Uncharacterized protein</fullName>
    </submittedName>
</protein>
<feature type="compositionally biased region" description="Basic residues" evidence="1">
    <location>
        <begin position="833"/>
        <end position="843"/>
    </location>
</feature>